<feature type="domain" description="NADP-dependent oxidoreductase" evidence="3">
    <location>
        <begin position="31"/>
        <end position="333"/>
    </location>
</feature>
<dbReference type="EMBL" id="NKCK01000086">
    <property type="protein sequence ID" value="RSM01180.1"/>
    <property type="molecule type" value="Genomic_DNA"/>
</dbReference>
<keyword evidence="1" id="KW-0560">Oxidoreductase</keyword>
<organism evidence="4 5">
    <name type="scientific">Fusarium oligoseptatum</name>
    <dbReference type="NCBI Taxonomy" id="2604345"/>
    <lineage>
        <taxon>Eukaryota</taxon>
        <taxon>Fungi</taxon>
        <taxon>Dikarya</taxon>
        <taxon>Ascomycota</taxon>
        <taxon>Pezizomycotina</taxon>
        <taxon>Sordariomycetes</taxon>
        <taxon>Hypocreomycetidae</taxon>
        <taxon>Hypocreales</taxon>
        <taxon>Nectriaceae</taxon>
        <taxon>Fusarium</taxon>
        <taxon>Fusarium solani species complex</taxon>
    </lineage>
</organism>
<comment type="caution">
    <text evidence="4">The sequence shown here is derived from an EMBL/GenBank/DDBJ whole genome shotgun (WGS) entry which is preliminary data.</text>
</comment>
<evidence type="ECO:0000256" key="2">
    <source>
        <dbReference type="ARBA" id="ARBA00038157"/>
    </source>
</evidence>
<dbReference type="Gene3D" id="3.20.20.100">
    <property type="entry name" value="NADP-dependent oxidoreductase domain"/>
    <property type="match status" value="1"/>
</dbReference>
<dbReference type="SUPFAM" id="SSF51735">
    <property type="entry name" value="NAD(P)-binding Rossmann-fold domains"/>
    <property type="match status" value="1"/>
</dbReference>
<dbReference type="InterPro" id="IPR023210">
    <property type="entry name" value="NADP_OxRdtase_dom"/>
</dbReference>
<keyword evidence="5" id="KW-1185">Reference proteome</keyword>
<evidence type="ECO:0000313" key="4">
    <source>
        <dbReference type="EMBL" id="RSM01180.1"/>
    </source>
</evidence>
<dbReference type="InterPro" id="IPR036291">
    <property type="entry name" value="NAD(P)-bd_dom_sf"/>
</dbReference>
<dbReference type="Gene3D" id="3.40.50.720">
    <property type="entry name" value="NAD(P)-binding Rossmann-like Domain"/>
    <property type="match status" value="1"/>
</dbReference>
<dbReference type="InterPro" id="IPR050523">
    <property type="entry name" value="AKR_Detox_Biosynth"/>
</dbReference>
<dbReference type="Proteomes" id="UP000287144">
    <property type="component" value="Unassembled WGS sequence"/>
</dbReference>
<comment type="similarity">
    <text evidence="2">Belongs to the aldo/keto reductase family. Aldo/keto reductase 2 subfamily.</text>
</comment>
<evidence type="ECO:0000256" key="1">
    <source>
        <dbReference type="ARBA" id="ARBA00023002"/>
    </source>
</evidence>
<name>A0A428TGK1_9HYPO</name>
<reference evidence="4 5" key="1">
    <citation type="submission" date="2017-06" db="EMBL/GenBank/DDBJ databases">
        <title>Comparative genomic analysis of Ambrosia Fusariam Clade fungi.</title>
        <authorList>
            <person name="Stajich J.E."/>
            <person name="Carrillo J."/>
            <person name="Kijimoto T."/>
            <person name="Eskalen A."/>
            <person name="O'Donnell K."/>
            <person name="Kasson M."/>
        </authorList>
    </citation>
    <scope>NUCLEOTIDE SEQUENCE [LARGE SCALE GENOMIC DNA]</scope>
    <source>
        <strain evidence="4 5">NRRL62579</strain>
    </source>
</reference>
<dbReference type="Pfam" id="PF00248">
    <property type="entry name" value="Aldo_ket_red"/>
    <property type="match status" value="1"/>
</dbReference>
<dbReference type="PANTHER" id="PTHR43364">
    <property type="entry name" value="NADH-SPECIFIC METHYLGLYOXAL REDUCTASE-RELATED"/>
    <property type="match status" value="1"/>
</dbReference>
<evidence type="ECO:0000259" key="3">
    <source>
        <dbReference type="Pfam" id="PF00248"/>
    </source>
</evidence>
<dbReference type="InterPro" id="IPR036812">
    <property type="entry name" value="NAD(P)_OxRdtase_dom_sf"/>
</dbReference>
<accession>A0A428TGK1</accession>
<dbReference type="GO" id="GO:0016491">
    <property type="term" value="F:oxidoreductase activity"/>
    <property type="evidence" value="ECO:0007669"/>
    <property type="project" value="UniProtKB-KW"/>
</dbReference>
<dbReference type="PANTHER" id="PTHR43364:SF2">
    <property type="entry name" value="ARYL-ALCOHOL DEHYDROGENASE AAD10-RELATED"/>
    <property type="match status" value="1"/>
</dbReference>
<dbReference type="SUPFAM" id="SSF51430">
    <property type="entry name" value="NAD(P)-linked oxidoreductase"/>
    <property type="match status" value="1"/>
</dbReference>
<sequence>MSDFLKGCPEPPTELGRYRILSTTAGVRVSPLCLGTGTFGTAWTDISTSVDEEQSFKILDAFVEAGGNFIDCANVYQDGQSETILGKWMASRDNRDMMVLATKYTGDYRLFRPWSWEDRQLLWKPQEASLDKLQTTYVDLLFVHMWDFSTSIEEVMDSLHILVQQSKVLYLGVSDTPAWVVAAANTYARAHGKTPFSVYQGRWNIMRRDFERDIIPMAQYFGMALCAWDALGGGRLQTKKQLEARKQAGEGFRAIFGPEQTEDERKMSEALEKVATEHGTESIQQVALAYISQKTRNVIPLIGVRKVEQLQDNIKSLSIHLTDEQIKFLESVKEFDPACFPSISVEPIPAIMHLILTGATGLVGSSVLDAMLKTKEITKISILSRRPVPLAADDPRANVIIHRDFGTYEPELLNKLQGANGVVWALGISQLKVTKDEYITITKDFPLAAVRAFSSLTLGDEPFRFIYVSGGGATLNPGFTTPFYGRIKGEAEKALSELRTPRFHIESVRPAGVDPSNHDAIKPHIPDPGAAYHAMGYVLGPLMRTILHPLHSPTEKLGPFLVGMAMGKYDKQLDVGGKGITDLNGSRILDNWAFRRLYGL</sequence>
<dbReference type="STRING" id="1325735.A0A428TGK1"/>
<dbReference type="AlphaFoldDB" id="A0A428TGK1"/>
<evidence type="ECO:0000313" key="5">
    <source>
        <dbReference type="Proteomes" id="UP000287144"/>
    </source>
</evidence>
<proteinExistence type="inferred from homology"/>
<gene>
    <name evidence="4" type="ORF">CEP52_008682</name>
</gene>
<protein>
    <recommendedName>
        <fullName evidence="3">NADP-dependent oxidoreductase domain-containing protein</fullName>
    </recommendedName>
</protein>